<evidence type="ECO:0000313" key="2">
    <source>
        <dbReference type="EMBL" id="MEE1935145.1"/>
    </source>
</evidence>
<dbReference type="Gene3D" id="1.10.12.10">
    <property type="entry name" value="Lyase 2-enoyl-coa Hydratase, Chain A, domain 2"/>
    <property type="match status" value="1"/>
</dbReference>
<comment type="caution">
    <text evidence="2">The sequence shown here is derived from an EMBL/GenBank/DDBJ whole genome shotgun (WGS) entry which is preliminary data.</text>
</comment>
<dbReference type="Pfam" id="PF00378">
    <property type="entry name" value="ECH_1"/>
    <property type="match status" value="1"/>
</dbReference>
<dbReference type="Proteomes" id="UP001335100">
    <property type="component" value="Unassembled WGS sequence"/>
</dbReference>
<dbReference type="NCBIfam" id="NF004227">
    <property type="entry name" value="PRK05674.1"/>
    <property type="match status" value="1"/>
</dbReference>
<dbReference type="InterPro" id="IPR029045">
    <property type="entry name" value="ClpP/crotonase-like_dom_sf"/>
</dbReference>
<dbReference type="PANTHER" id="PTHR42964">
    <property type="entry name" value="ENOYL-COA HYDRATASE"/>
    <property type="match status" value="1"/>
</dbReference>
<comment type="similarity">
    <text evidence="1">Belongs to the enoyl-CoA hydratase/isomerase family.</text>
</comment>
<gene>
    <name evidence="2" type="ORF">V0R50_18100</name>
</gene>
<dbReference type="EMBL" id="JAZDQJ010000021">
    <property type="protein sequence ID" value="MEE1935145.1"/>
    <property type="molecule type" value="Genomic_DNA"/>
</dbReference>
<dbReference type="RefSeq" id="WP_330075898.1">
    <property type="nucleotide sequence ID" value="NZ_JAZDQJ010000021.1"/>
</dbReference>
<dbReference type="PANTHER" id="PTHR42964:SF1">
    <property type="entry name" value="POLYKETIDE BIOSYNTHESIS ENOYL-COA HYDRATASE PKSH-RELATED"/>
    <property type="match status" value="1"/>
</dbReference>
<evidence type="ECO:0000313" key="3">
    <source>
        <dbReference type="Proteomes" id="UP001335100"/>
    </source>
</evidence>
<proteinExistence type="inferred from homology"/>
<organism evidence="2 3">
    <name type="scientific">Pseudomonas ulcerans</name>
    <dbReference type="NCBI Taxonomy" id="3115852"/>
    <lineage>
        <taxon>Bacteria</taxon>
        <taxon>Pseudomonadati</taxon>
        <taxon>Pseudomonadota</taxon>
        <taxon>Gammaproteobacteria</taxon>
        <taxon>Pseudomonadales</taxon>
        <taxon>Pseudomonadaceae</taxon>
        <taxon>Pseudomonas</taxon>
    </lineage>
</organism>
<dbReference type="InterPro" id="IPR001753">
    <property type="entry name" value="Enoyl-CoA_hydra/iso"/>
</dbReference>
<dbReference type="CDD" id="cd06558">
    <property type="entry name" value="crotonase-like"/>
    <property type="match status" value="1"/>
</dbReference>
<dbReference type="Gene3D" id="3.90.226.10">
    <property type="entry name" value="2-enoyl-CoA Hydratase, Chain A, domain 1"/>
    <property type="match status" value="1"/>
</dbReference>
<sequence length="272" mass="29891">MTDFSTLELIKDPRGFATLWLSRADKNNAFNALMIRELVVAIDRLANDPGLRFVILRGRGRHFSAGADLAWMQQSAALDFQSNLDDARELAELMYNLARLKVPTLAVVQGAAFGGALGLIACCDMAIGADDAQLCLSEVRIGLAPAVISPFVVQAMGERAARRYALTAERFSGSRARELGLLAESYPAAELEERLEDWIANLLQNSPQAMRASKELLREVGPGELTPALRRYCENAIARIRVSPEGQEGLRAFLEKRQPAWQAEPSAKEPRP</sequence>
<accession>A0ABU7HUD9</accession>
<dbReference type="InterPro" id="IPR014748">
    <property type="entry name" value="Enoyl-CoA_hydra_C"/>
</dbReference>
<evidence type="ECO:0000256" key="1">
    <source>
        <dbReference type="ARBA" id="ARBA00005254"/>
    </source>
</evidence>
<name>A0ABU7HUD9_9PSED</name>
<reference evidence="2 3" key="1">
    <citation type="submission" date="2024-01" db="EMBL/GenBank/DDBJ databases">
        <title>Unpublished Manusciprt.</title>
        <authorList>
            <person name="Duman M."/>
            <person name="Valdes E.G."/>
            <person name="Ajmi N."/>
            <person name="Altun S."/>
            <person name="Saticioglu I.B."/>
        </authorList>
    </citation>
    <scope>NUCLEOTIDE SEQUENCE [LARGE SCALE GENOMIC DNA]</scope>
    <source>
        <strain evidence="2 3">148P</strain>
    </source>
</reference>
<dbReference type="InterPro" id="IPR051683">
    <property type="entry name" value="Enoyl-CoA_Hydratase/Isomerase"/>
</dbReference>
<keyword evidence="3" id="KW-1185">Reference proteome</keyword>
<protein>
    <submittedName>
        <fullName evidence="2">Gamma-carboxygeranoyl-CoA hydratase</fullName>
    </submittedName>
</protein>
<dbReference type="SUPFAM" id="SSF52096">
    <property type="entry name" value="ClpP/crotonase"/>
    <property type="match status" value="1"/>
</dbReference>